<dbReference type="HOGENOM" id="CLU_047333_0_1_3"/>
<dbReference type="OrthoDB" id="459043at2"/>
<keyword evidence="1" id="KW-0472">Membrane</keyword>
<evidence type="ECO:0000256" key="1">
    <source>
        <dbReference type="SAM" id="Phobius"/>
    </source>
</evidence>
<keyword evidence="1" id="KW-0812">Transmembrane</keyword>
<accession>K9WUF6</accession>
<dbReference type="EMBL" id="CP003642">
    <property type="protein sequence ID" value="AFZ23838.1"/>
    <property type="molecule type" value="Genomic_DNA"/>
</dbReference>
<keyword evidence="1" id="KW-1133">Transmembrane helix</keyword>
<dbReference type="KEGG" id="csg:Cylst_1555"/>
<dbReference type="InterPro" id="IPR053023">
    <property type="entry name" value="FLAP_modulator"/>
</dbReference>
<feature type="chain" id="PRO_5003937571" evidence="2">
    <location>
        <begin position="36"/>
        <end position="324"/>
    </location>
</feature>
<dbReference type="Pfam" id="PF07466">
    <property type="entry name" value="DUF1517"/>
    <property type="match status" value="1"/>
</dbReference>
<evidence type="ECO:0000313" key="4">
    <source>
        <dbReference type="Proteomes" id="UP000010475"/>
    </source>
</evidence>
<dbReference type="InterPro" id="IPR010903">
    <property type="entry name" value="DUF1517"/>
</dbReference>
<dbReference type="PANTHER" id="PTHR33975:SF2">
    <property type="entry name" value="MYELIN-ASSOCIATED OLIGODENDROCYTE BASIC PROTEIN"/>
    <property type="match status" value="1"/>
</dbReference>
<dbReference type="PANTHER" id="PTHR33975">
    <property type="entry name" value="MYELIN-ASSOCIATED OLIGODENDROCYTE BASIC PROTEIN"/>
    <property type="match status" value="1"/>
</dbReference>
<keyword evidence="2" id="KW-0732">Signal</keyword>
<gene>
    <name evidence="3" type="ORF">Cylst_1555</name>
</gene>
<name>K9WUF6_9NOST</name>
<protein>
    <submittedName>
        <fullName evidence="3">Putative membrane protein</fullName>
    </submittedName>
</protein>
<evidence type="ECO:0000256" key="2">
    <source>
        <dbReference type="SAM" id="SignalP"/>
    </source>
</evidence>
<organism evidence="3 4">
    <name type="scientific">Cylindrospermum stagnale PCC 7417</name>
    <dbReference type="NCBI Taxonomy" id="56107"/>
    <lineage>
        <taxon>Bacteria</taxon>
        <taxon>Bacillati</taxon>
        <taxon>Cyanobacteriota</taxon>
        <taxon>Cyanophyceae</taxon>
        <taxon>Nostocales</taxon>
        <taxon>Nostocaceae</taxon>
        <taxon>Cylindrospermum</taxon>
    </lineage>
</organism>
<dbReference type="eggNOG" id="COG4371">
    <property type="taxonomic scope" value="Bacteria"/>
</dbReference>
<feature type="transmembrane region" description="Helical" evidence="1">
    <location>
        <begin position="83"/>
        <end position="109"/>
    </location>
</feature>
<reference evidence="3 4" key="1">
    <citation type="submission" date="2012-06" db="EMBL/GenBank/DDBJ databases">
        <title>Finished chromosome of genome of Cylindrospermum stagnale PCC 7417.</title>
        <authorList>
            <consortium name="US DOE Joint Genome Institute"/>
            <person name="Gugger M."/>
            <person name="Coursin T."/>
            <person name="Rippka R."/>
            <person name="Tandeau De Marsac N."/>
            <person name="Huntemann M."/>
            <person name="Wei C.-L."/>
            <person name="Han J."/>
            <person name="Detter J.C."/>
            <person name="Han C."/>
            <person name="Tapia R."/>
            <person name="Chen A."/>
            <person name="Kyrpides N."/>
            <person name="Mavromatis K."/>
            <person name="Markowitz V."/>
            <person name="Szeto E."/>
            <person name="Ivanova N."/>
            <person name="Pagani I."/>
            <person name="Pati A."/>
            <person name="Goodwin L."/>
            <person name="Nordberg H.P."/>
            <person name="Cantor M.N."/>
            <person name="Hua S.X."/>
            <person name="Woyke T."/>
            <person name="Kerfeld C.A."/>
        </authorList>
    </citation>
    <scope>NUCLEOTIDE SEQUENCE [LARGE SCALE GENOMIC DNA]</scope>
    <source>
        <strain evidence="3 4">PCC 7417</strain>
    </source>
</reference>
<dbReference type="PIRSF" id="PIRSF037221">
    <property type="entry name" value="DUF1517"/>
    <property type="match status" value="1"/>
</dbReference>
<dbReference type="RefSeq" id="WP_015207094.1">
    <property type="nucleotide sequence ID" value="NC_019757.1"/>
</dbReference>
<dbReference type="STRING" id="56107.Cylst_1555"/>
<evidence type="ECO:0000313" key="3">
    <source>
        <dbReference type="EMBL" id="AFZ23838.1"/>
    </source>
</evidence>
<dbReference type="AlphaFoldDB" id="K9WUF6"/>
<dbReference type="PATRIC" id="fig|56107.3.peg.1754"/>
<keyword evidence="4" id="KW-1185">Reference proteome</keyword>
<sequence>MRKKLQQTIKPLLKTFFVLSLVIALAFGQTDGALAARSGGRIGGGSFRAPSSRSYTPRTYAPPGGGGYYAPYPGGGFGFPFLIPFWGIGGGFGGVFSILIFLAIANFLVQSFRRVTNNDTEEADYNNNSTVSITRLQVGLLAQARGLQTELNHIAETADTNTPEGRAEILQEASLALLRHPEYWVYAGGGTQQAKLNAAESQFNRLSLAERSKFSEETLSNVNNQLKAALAKEALPPAELDNPTRLISEGPGEYLIVTLLAATLGKFGIPAINSADDLRQALRIIGSLPSEQLLAIEVLWTPQAEGDTLTTDDLFAEYPDLKLV</sequence>
<proteinExistence type="predicted"/>
<dbReference type="Proteomes" id="UP000010475">
    <property type="component" value="Chromosome"/>
</dbReference>
<feature type="signal peptide" evidence="2">
    <location>
        <begin position="1"/>
        <end position="35"/>
    </location>
</feature>